<feature type="region of interest" description="Disordered" evidence="12">
    <location>
        <begin position="230"/>
        <end position="260"/>
    </location>
</feature>
<dbReference type="STRING" id="1176198.SAMN05444716_101101"/>
<evidence type="ECO:0000256" key="5">
    <source>
        <dbReference type="ARBA" id="ARBA00022490"/>
    </source>
</evidence>
<comment type="similarity">
    <text evidence="2">Belongs to the methyltransferase superfamily. L-isoaspartyl/D-aspartyl protein methyltransferase family.</text>
</comment>
<dbReference type="EMBL" id="FPAB01000001">
    <property type="protein sequence ID" value="SFS32298.1"/>
    <property type="molecule type" value="Genomic_DNA"/>
</dbReference>
<evidence type="ECO:0000256" key="3">
    <source>
        <dbReference type="ARBA" id="ARBA00011890"/>
    </source>
</evidence>
<evidence type="ECO:0000256" key="2">
    <source>
        <dbReference type="ARBA" id="ARBA00005369"/>
    </source>
</evidence>
<dbReference type="PANTHER" id="PTHR11579:SF0">
    <property type="entry name" value="PROTEIN-L-ISOASPARTATE(D-ASPARTATE) O-METHYLTRANSFERASE"/>
    <property type="match status" value="1"/>
</dbReference>
<dbReference type="InterPro" id="IPR029063">
    <property type="entry name" value="SAM-dependent_MTases_sf"/>
</dbReference>
<dbReference type="Pfam" id="PF01135">
    <property type="entry name" value="PCMT"/>
    <property type="match status" value="1"/>
</dbReference>
<evidence type="ECO:0000313" key="14">
    <source>
        <dbReference type="Proteomes" id="UP000198873"/>
    </source>
</evidence>
<gene>
    <name evidence="13" type="ORF">SAMN05444716_101101</name>
</gene>
<dbReference type="SUPFAM" id="SSF53335">
    <property type="entry name" value="S-adenosyl-L-methionine-dependent methyltransferases"/>
    <property type="match status" value="1"/>
</dbReference>
<keyword evidence="8" id="KW-0949">S-adenosyl-L-methionine</keyword>
<dbReference type="Proteomes" id="UP000198873">
    <property type="component" value="Unassembled WGS sequence"/>
</dbReference>
<evidence type="ECO:0000313" key="13">
    <source>
        <dbReference type="EMBL" id="SFS32298.1"/>
    </source>
</evidence>
<dbReference type="GO" id="GO:0005737">
    <property type="term" value="C:cytoplasm"/>
    <property type="evidence" value="ECO:0007669"/>
    <property type="project" value="UniProtKB-SubCell"/>
</dbReference>
<dbReference type="EC" id="2.1.1.77" evidence="3"/>
<keyword evidence="7 13" id="KW-0808">Transferase</keyword>
<dbReference type="PANTHER" id="PTHR11579">
    <property type="entry name" value="PROTEIN-L-ISOASPARTATE O-METHYLTRANSFERASE"/>
    <property type="match status" value="1"/>
</dbReference>
<feature type="compositionally biased region" description="Acidic residues" evidence="12">
    <location>
        <begin position="238"/>
        <end position="249"/>
    </location>
</feature>
<evidence type="ECO:0000256" key="12">
    <source>
        <dbReference type="SAM" id="MobiDB-lite"/>
    </source>
</evidence>
<organism evidence="13 14">
    <name type="scientific">Streptomyces harbinensis</name>
    <dbReference type="NCBI Taxonomy" id="1176198"/>
    <lineage>
        <taxon>Bacteria</taxon>
        <taxon>Bacillati</taxon>
        <taxon>Actinomycetota</taxon>
        <taxon>Actinomycetes</taxon>
        <taxon>Kitasatosporales</taxon>
        <taxon>Streptomycetaceae</taxon>
        <taxon>Streptomyces</taxon>
    </lineage>
</organism>
<dbReference type="AlphaFoldDB" id="A0A1I6NWT1"/>
<dbReference type="GO" id="GO:0004719">
    <property type="term" value="F:protein-L-isoaspartate (D-aspartate) O-methyltransferase activity"/>
    <property type="evidence" value="ECO:0007669"/>
    <property type="project" value="UniProtKB-EC"/>
</dbReference>
<dbReference type="RefSeq" id="WP_158687152.1">
    <property type="nucleotide sequence ID" value="NZ_FPAB01000001.1"/>
</dbReference>
<proteinExistence type="inferred from homology"/>
<comment type="subcellular location">
    <subcellularLocation>
        <location evidence="1">Cytoplasm</location>
    </subcellularLocation>
</comment>
<evidence type="ECO:0000256" key="10">
    <source>
        <dbReference type="ARBA" id="ARBA00031323"/>
    </source>
</evidence>
<keyword evidence="14" id="KW-1185">Reference proteome</keyword>
<evidence type="ECO:0000256" key="4">
    <source>
        <dbReference type="ARBA" id="ARBA00013346"/>
    </source>
</evidence>
<evidence type="ECO:0000256" key="8">
    <source>
        <dbReference type="ARBA" id="ARBA00022691"/>
    </source>
</evidence>
<accession>A0A1I6NWT1</accession>
<keyword evidence="6 13" id="KW-0489">Methyltransferase</keyword>
<reference evidence="14" key="1">
    <citation type="submission" date="2016-10" db="EMBL/GenBank/DDBJ databases">
        <authorList>
            <person name="Varghese N."/>
            <person name="Submissions S."/>
        </authorList>
    </citation>
    <scope>NUCLEOTIDE SEQUENCE [LARGE SCALE GENOMIC DNA]</scope>
    <source>
        <strain evidence="14">CGMCC 4.7047</strain>
    </source>
</reference>
<evidence type="ECO:0000256" key="6">
    <source>
        <dbReference type="ARBA" id="ARBA00022603"/>
    </source>
</evidence>
<evidence type="ECO:0000256" key="1">
    <source>
        <dbReference type="ARBA" id="ARBA00004496"/>
    </source>
</evidence>
<sequence>MSDRVPQGFLPFTVPRHAFIPRQAWARPEWKEESHWIDKDADPDLWWSTVYSDSVIITQIDDGLTELTEETVRTTFNLTCSSSAPNLVFTFLELLGARPGHKVLEIGTGTGWTAGLLAESAGDEHVVSIDVDPALSAIAARNLAAAGRSPRLLVRDGALGAPEHAPFDAVHVTCGVRDIPYAWVEQTRPGGRIVLPWTALQRIVALTVHADGTAMGRFHGECSFMMLRDQRRPPDGEVPPDAEDVESESTADPRTVAGPSPGRTAYLAGVLPGISVFGCDTANGGFMAILHGGHSHARVRDDGQRVLVEQRGPRKLWEEVVAAHQSWVDTGSPDIERFGLSVTPAGQQVWLDSPENSLRAIH</sequence>
<evidence type="ECO:0000256" key="11">
    <source>
        <dbReference type="ARBA" id="ARBA00031350"/>
    </source>
</evidence>
<evidence type="ECO:0000256" key="9">
    <source>
        <dbReference type="ARBA" id="ARBA00030757"/>
    </source>
</evidence>
<dbReference type="CDD" id="cd02440">
    <property type="entry name" value="AdoMet_MTases"/>
    <property type="match status" value="1"/>
</dbReference>
<dbReference type="InterPro" id="IPR000682">
    <property type="entry name" value="PCMT"/>
</dbReference>
<keyword evidence="5" id="KW-0963">Cytoplasm</keyword>
<evidence type="ECO:0000256" key="7">
    <source>
        <dbReference type="ARBA" id="ARBA00022679"/>
    </source>
</evidence>
<dbReference type="Gene3D" id="3.40.50.150">
    <property type="entry name" value="Vaccinia Virus protein VP39"/>
    <property type="match status" value="1"/>
</dbReference>
<protein>
    <recommendedName>
        <fullName evidence="4">Protein-L-isoaspartate O-methyltransferase</fullName>
        <ecNumber evidence="3">2.1.1.77</ecNumber>
    </recommendedName>
    <alternativeName>
        <fullName evidence="11">L-isoaspartyl protein carboxyl methyltransferase</fullName>
    </alternativeName>
    <alternativeName>
        <fullName evidence="9">Protein L-isoaspartyl methyltransferase</fullName>
    </alternativeName>
    <alternativeName>
        <fullName evidence="10">Protein-beta-aspartate methyltransferase</fullName>
    </alternativeName>
</protein>
<dbReference type="GO" id="GO:0032259">
    <property type="term" value="P:methylation"/>
    <property type="evidence" value="ECO:0007669"/>
    <property type="project" value="UniProtKB-KW"/>
</dbReference>
<name>A0A1I6NWT1_9ACTN</name>